<accession>A0A9D3XTS0</accession>
<dbReference type="PROSITE" id="PS50915">
    <property type="entry name" value="CRYSTALLIN_BETA_GAMMA"/>
    <property type="match status" value="2"/>
</dbReference>
<dbReference type="Pfam" id="PF00030">
    <property type="entry name" value="Crystall"/>
    <property type="match status" value="2"/>
</dbReference>
<keyword evidence="2" id="KW-0677">Repeat</keyword>
<organism evidence="4 5">
    <name type="scientific">Mauremys mutica</name>
    <name type="common">yellowpond turtle</name>
    <dbReference type="NCBI Taxonomy" id="74926"/>
    <lineage>
        <taxon>Eukaryota</taxon>
        <taxon>Metazoa</taxon>
        <taxon>Chordata</taxon>
        <taxon>Craniata</taxon>
        <taxon>Vertebrata</taxon>
        <taxon>Euteleostomi</taxon>
        <taxon>Archelosauria</taxon>
        <taxon>Testudinata</taxon>
        <taxon>Testudines</taxon>
        <taxon>Cryptodira</taxon>
        <taxon>Durocryptodira</taxon>
        <taxon>Testudinoidea</taxon>
        <taxon>Geoemydidae</taxon>
        <taxon>Geoemydinae</taxon>
        <taxon>Mauremys</taxon>
    </lineage>
</organism>
<dbReference type="InterPro" id="IPR050252">
    <property type="entry name" value="Beta/Gamma-Crystallin"/>
</dbReference>
<keyword evidence="5" id="KW-1185">Reference proteome</keyword>
<gene>
    <name evidence="4" type="ORF">KIL84_019413</name>
</gene>
<reference evidence="4" key="1">
    <citation type="submission" date="2021-09" db="EMBL/GenBank/DDBJ databases">
        <title>The genome of Mauremys mutica provides insights into the evolution of semi-aquatic lifestyle.</title>
        <authorList>
            <person name="Gong S."/>
            <person name="Gao Y."/>
        </authorList>
    </citation>
    <scope>NUCLEOTIDE SEQUENCE</scope>
    <source>
        <strain evidence="4">MM-2020</strain>
        <tissue evidence="4">Muscle</tissue>
    </source>
</reference>
<dbReference type="EMBL" id="JAHDVG010000463">
    <property type="protein sequence ID" value="KAH1186664.1"/>
    <property type="molecule type" value="Genomic_DNA"/>
</dbReference>
<dbReference type="InterPro" id="IPR001064">
    <property type="entry name" value="Beta/gamma_crystallin"/>
</dbReference>
<dbReference type="GO" id="GO:0007601">
    <property type="term" value="P:visual perception"/>
    <property type="evidence" value="ECO:0007669"/>
    <property type="project" value="TreeGrafter"/>
</dbReference>
<dbReference type="Proteomes" id="UP000827986">
    <property type="component" value="Unassembled WGS sequence"/>
</dbReference>
<dbReference type="SUPFAM" id="SSF49695">
    <property type="entry name" value="gamma-Crystallin-like"/>
    <property type="match status" value="1"/>
</dbReference>
<dbReference type="SMART" id="SM00247">
    <property type="entry name" value="XTALbg"/>
    <property type="match status" value="2"/>
</dbReference>
<evidence type="ECO:0000259" key="3">
    <source>
        <dbReference type="PROSITE" id="PS50915"/>
    </source>
</evidence>
<dbReference type="Gene3D" id="2.60.20.10">
    <property type="entry name" value="Crystallins"/>
    <property type="match status" value="2"/>
</dbReference>
<feature type="domain" description="Beta/gamma crystallin 'Greek key'" evidence="3">
    <location>
        <begin position="129"/>
        <end position="169"/>
    </location>
</feature>
<evidence type="ECO:0000313" key="5">
    <source>
        <dbReference type="Proteomes" id="UP000827986"/>
    </source>
</evidence>
<comment type="similarity">
    <text evidence="1">Belongs to the beta/gamma-crystallin family.</text>
</comment>
<dbReference type="GO" id="GO:0002088">
    <property type="term" value="P:lens development in camera-type eye"/>
    <property type="evidence" value="ECO:0007669"/>
    <property type="project" value="TreeGrafter"/>
</dbReference>
<name>A0A9D3XTS0_9SAUR</name>
<feature type="domain" description="Beta/gamma crystallin 'Greek key'" evidence="3">
    <location>
        <begin position="88"/>
        <end position="128"/>
    </location>
</feature>
<protein>
    <recommendedName>
        <fullName evidence="3">Beta/gamma crystallin 'Greek key' domain-containing protein</fullName>
    </recommendedName>
</protein>
<dbReference type="PANTHER" id="PTHR11818">
    <property type="entry name" value="BETA/GAMMA CRYSTALLIN"/>
    <property type="match status" value="1"/>
</dbReference>
<sequence length="366" mass="41300">MFKYKSDWRGYLLTAAAAGYEGALRAPKCQKLKPEAKVPCQDYISLRRHMALSGEGPQCIMGMRSGFSVTASAPRTNHKDPATPTKMNGIIIYEHINFQGKSKEFISDIADLKPVEWDHCVSSVKVTGQPWVAYENPNYSGKFLVFEEGEYSFVGEDMNDKITSLKLITEDLKNPKITLYEHINYEGEIKVVKEATSLSKGSFNDRVSSHMVQSGAWLLCECEDGSGLNYVARKDHPEFVGSKAETLKRLANNQNDRQILHTKGMFNVENLESLCDTQKTLEFSPATANMFANTDVYQILRTKISAELSTKAAGETYVKKTQLFLEILPTMKHEKTKKVFKTFRTMLGEKWEMTVAHNQNRKGFGT</sequence>
<dbReference type="GO" id="GO:0005212">
    <property type="term" value="F:structural constituent of eye lens"/>
    <property type="evidence" value="ECO:0007669"/>
    <property type="project" value="TreeGrafter"/>
</dbReference>
<dbReference type="PANTHER" id="PTHR11818:SF103">
    <property type="entry name" value="BETA_GAMMA CRYSTALLIN 'GREEK KEY' DOMAIN-CONTAINING PROTEIN"/>
    <property type="match status" value="1"/>
</dbReference>
<comment type="caution">
    <text evidence="4">The sequence shown here is derived from an EMBL/GenBank/DDBJ whole genome shotgun (WGS) entry which is preliminary data.</text>
</comment>
<evidence type="ECO:0000313" key="4">
    <source>
        <dbReference type="EMBL" id="KAH1186664.1"/>
    </source>
</evidence>
<dbReference type="InterPro" id="IPR011024">
    <property type="entry name" value="G_crystallin-like"/>
</dbReference>
<evidence type="ECO:0000256" key="1">
    <source>
        <dbReference type="ARBA" id="ARBA00009646"/>
    </source>
</evidence>
<proteinExistence type="inferred from homology"/>
<dbReference type="AlphaFoldDB" id="A0A9D3XTS0"/>
<evidence type="ECO:0000256" key="2">
    <source>
        <dbReference type="ARBA" id="ARBA00022737"/>
    </source>
</evidence>